<dbReference type="GO" id="GO:0051782">
    <property type="term" value="P:negative regulation of cell division"/>
    <property type="evidence" value="ECO:0007669"/>
    <property type="project" value="TreeGrafter"/>
</dbReference>
<sequence>MSDQAEALRKLIRGRVSQEQQRAETRLITVTSGKGGVGKSNFSLNFALALQSLGQKTLVFDADVGMANIDVLMGISSSHTFYDLLSRKKTIEEVIQEGPGGIHFIAGGSGIADLLELKPEQLRYAAEQVASLQDRYDVILFDTGAGLSREAVKFMESSQDTIVVTTPEPTSITDAYALLKLVHSLQIETRFKLVVNRALDHKEGSHTADKIIYAADRFLQLKLEKLGILPDDPSVSKSVRRQSPFMIAFPGSPAARAMEQLARYYLELPNNTRGSGGIRGFIHKMFSPPR</sequence>
<dbReference type="Gene3D" id="3.40.50.300">
    <property type="entry name" value="P-loop containing nucleotide triphosphate hydrolases"/>
    <property type="match status" value="1"/>
</dbReference>
<dbReference type="GO" id="GO:0009898">
    <property type="term" value="C:cytoplasmic side of plasma membrane"/>
    <property type="evidence" value="ECO:0007669"/>
    <property type="project" value="TreeGrafter"/>
</dbReference>
<feature type="domain" description="AAA" evidence="3">
    <location>
        <begin position="26"/>
        <end position="193"/>
    </location>
</feature>
<dbReference type="KEGG" id="pprt:ET464_03675"/>
<name>A0A4P6EYY0_9BACL</name>
<reference evidence="4 5" key="1">
    <citation type="submission" date="2019-01" db="EMBL/GenBank/DDBJ databases">
        <title>Genome sequencing of strain FW100M-2.</title>
        <authorList>
            <person name="Heo J."/>
            <person name="Kim S.-J."/>
            <person name="Kim J.-S."/>
            <person name="Hong S.-B."/>
            <person name="Kwon S.-W."/>
        </authorList>
    </citation>
    <scope>NUCLEOTIDE SEQUENCE [LARGE SCALE GENOMIC DNA]</scope>
    <source>
        <strain evidence="4 5">FW100M-2</strain>
    </source>
</reference>
<accession>A0A4P6EYY0</accession>
<keyword evidence="1" id="KW-0547">Nucleotide-binding</keyword>
<evidence type="ECO:0000259" key="3">
    <source>
        <dbReference type="Pfam" id="PF13614"/>
    </source>
</evidence>
<dbReference type="PIRSF" id="PIRSF003092">
    <property type="entry name" value="MinD"/>
    <property type="match status" value="1"/>
</dbReference>
<dbReference type="Pfam" id="PF13614">
    <property type="entry name" value="AAA_31"/>
    <property type="match status" value="1"/>
</dbReference>
<dbReference type="CDD" id="cd02038">
    <property type="entry name" value="FlhG-like"/>
    <property type="match status" value="1"/>
</dbReference>
<keyword evidence="5" id="KW-1185">Reference proteome</keyword>
<keyword evidence="2" id="KW-0067">ATP-binding</keyword>
<evidence type="ECO:0000256" key="2">
    <source>
        <dbReference type="ARBA" id="ARBA00022840"/>
    </source>
</evidence>
<proteinExistence type="predicted"/>
<dbReference type="GO" id="GO:0016887">
    <property type="term" value="F:ATP hydrolysis activity"/>
    <property type="evidence" value="ECO:0007669"/>
    <property type="project" value="TreeGrafter"/>
</dbReference>
<evidence type="ECO:0000313" key="5">
    <source>
        <dbReference type="Proteomes" id="UP000293568"/>
    </source>
</evidence>
<gene>
    <name evidence="4" type="ORF">ET464_03675</name>
</gene>
<dbReference type="PANTHER" id="PTHR43384">
    <property type="entry name" value="SEPTUM SITE-DETERMINING PROTEIN MIND HOMOLOG, CHLOROPLASTIC-RELATED"/>
    <property type="match status" value="1"/>
</dbReference>
<dbReference type="GO" id="GO:0005524">
    <property type="term" value="F:ATP binding"/>
    <property type="evidence" value="ECO:0007669"/>
    <property type="project" value="UniProtKB-KW"/>
</dbReference>
<dbReference type="InterPro" id="IPR025501">
    <property type="entry name" value="MinD_FleN"/>
</dbReference>
<evidence type="ECO:0000256" key="1">
    <source>
        <dbReference type="ARBA" id="ARBA00022741"/>
    </source>
</evidence>
<dbReference type="PANTHER" id="PTHR43384:SF4">
    <property type="entry name" value="CELLULOSE BIOSYNTHESIS PROTEIN BCSQ-RELATED"/>
    <property type="match status" value="1"/>
</dbReference>
<protein>
    <submittedName>
        <fullName evidence="4">MinD/ParA family protein</fullName>
    </submittedName>
</protein>
<dbReference type="AlphaFoldDB" id="A0A4P6EYY0"/>
<dbReference type="InterPro" id="IPR027417">
    <property type="entry name" value="P-loop_NTPase"/>
</dbReference>
<organism evidence="4 5">
    <name type="scientific">Paenibacillus protaetiae</name>
    <dbReference type="NCBI Taxonomy" id="2509456"/>
    <lineage>
        <taxon>Bacteria</taxon>
        <taxon>Bacillati</taxon>
        <taxon>Bacillota</taxon>
        <taxon>Bacilli</taxon>
        <taxon>Bacillales</taxon>
        <taxon>Paenibacillaceae</taxon>
        <taxon>Paenibacillus</taxon>
    </lineage>
</organism>
<dbReference type="EMBL" id="CP035492">
    <property type="protein sequence ID" value="QAY68332.1"/>
    <property type="molecule type" value="Genomic_DNA"/>
</dbReference>
<dbReference type="InterPro" id="IPR033875">
    <property type="entry name" value="FlhG"/>
</dbReference>
<dbReference type="OrthoDB" id="9816297at2"/>
<evidence type="ECO:0000313" key="4">
    <source>
        <dbReference type="EMBL" id="QAY68332.1"/>
    </source>
</evidence>
<dbReference type="GO" id="GO:0005829">
    <property type="term" value="C:cytosol"/>
    <property type="evidence" value="ECO:0007669"/>
    <property type="project" value="TreeGrafter"/>
</dbReference>
<dbReference type="SUPFAM" id="SSF52540">
    <property type="entry name" value="P-loop containing nucleoside triphosphate hydrolases"/>
    <property type="match status" value="1"/>
</dbReference>
<dbReference type="InterPro" id="IPR025669">
    <property type="entry name" value="AAA_dom"/>
</dbReference>
<dbReference type="InterPro" id="IPR050625">
    <property type="entry name" value="ParA/MinD_ATPase"/>
</dbReference>
<dbReference type="Proteomes" id="UP000293568">
    <property type="component" value="Chromosome"/>
</dbReference>